<protein>
    <submittedName>
        <fullName evidence="2">Uncharacterized protein</fullName>
    </submittedName>
</protein>
<keyword evidence="1" id="KW-1133">Transmembrane helix</keyword>
<comment type="caution">
    <text evidence="2">The sequence shown here is derived from an EMBL/GenBank/DDBJ whole genome shotgun (WGS) entry which is preliminary data.</text>
</comment>
<feature type="transmembrane region" description="Helical" evidence="1">
    <location>
        <begin position="32"/>
        <end position="56"/>
    </location>
</feature>
<gene>
    <name evidence="2" type="ORF">HNQ86_002597</name>
</gene>
<name>A0A841KJC1_9GAMM</name>
<keyword evidence="1" id="KW-0812">Transmembrane</keyword>
<dbReference type="RefSeq" id="WP_043102561.1">
    <property type="nucleotide sequence ID" value="NZ_JACHET010000001.1"/>
</dbReference>
<reference evidence="2 3" key="1">
    <citation type="submission" date="2020-08" db="EMBL/GenBank/DDBJ databases">
        <title>Genomic Encyclopedia of Type Strains, Phase IV (KMG-IV): sequencing the most valuable type-strain genomes for metagenomic binning, comparative biology and taxonomic classification.</title>
        <authorList>
            <person name="Goeker M."/>
        </authorList>
    </citation>
    <scope>NUCLEOTIDE SEQUENCE [LARGE SCALE GENOMIC DNA]</scope>
    <source>
        <strain evidence="2 3">DSM 107085</strain>
    </source>
</reference>
<dbReference type="AlphaFoldDB" id="A0A841KJC1"/>
<evidence type="ECO:0000313" key="2">
    <source>
        <dbReference type="EMBL" id="MBB6185252.1"/>
    </source>
</evidence>
<evidence type="ECO:0000256" key="1">
    <source>
        <dbReference type="SAM" id="Phobius"/>
    </source>
</evidence>
<dbReference type="EMBL" id="JACHET010000001">
    <property type="protein sequence ID" value="MBB6185252.1"/>
    <property type="molecule type" value="Genomic_DNA"/>
</dbReference>
<keyword evidence="1" id="KW-0472">Membrane</keyword>
<evidence type="ECO:0000313" key="3">
    <source>
        <dbReference type="Proteomes" id="UP000560000"/>
    </source>
</evidence>
<accession>A0A841KJC1</accession>
<dbReference type="Proteomes" id="UP000560000">
    <property type="component" value="Unassembled WGS sequence"/>
</dbReference>
<organism evidence="2 3">
    <name type="scientific">Oleiagrimonas soli</name>
    <dbReference type="NCBI Taxonomy" id="1543381"/>
    <lineage>
        <taxon>Bacteria</taxon>
        <taxon>Pseudomonadati</taxon>
        <taxon>Pseudomonadota</taxon>
        <taxon>Gammaproteobacteria</taxon>
        <taxon>Lysobacterales</taxon>
        <taxon>Rhodanobacteraceae</taxon>
        <taxon>Oleiagrimonas</taxon>
    </lineage>
</organism>
<proteinExistence type="predicted"/>
<sequence>MGVFIFTLLLLFLWGTNKLAHSTASDVLGNAILAVQAVISVPWALWAVWLLAVQFFGTHH</sequence>